<dbReference type="OMA" id="IVETWAD"/>
<dbReference type="GO" id="GO:0006396">
    <property type="term" value="P:RNA processing"/>
    <property type="evidence" value="ECO:0007669"/>
    <property type="project" value="InterPro"/>
</dbReference>
<dbReference type="KEGG" id="eus:EUTSA_v10028247mg"/>
<dbReference type="eggNOG" id="ENOG502S0TF">
    <property type="taxonomic scope" value="Eukaryota"/>
</dbReference>
<organism evidence="2 3">
    <name type="scientific">Eutrema salsugineum</name>
    <name type="common">Saltwater cress</name>
    <name type="synonym">Sisymbrium salsugineum</name>
    <dbReference type="NCBI Taxonomy" id="72664"/>
    <lineage>
        <taxon>Eukaryota</taxon>
        <taxon>Viridiplantae</taxon>
        <taxon>Streptophyta</taxon>
        <taxon>Embryophyta</taxon>
        <taxon>Tracheophyta</taxon>
        <taxon>Spermatophyta</taxon>
        <taxon>Magnoliopsida</taxon>
        <taxon>eudicotyledons</taxon>
        <taxon>Gunneridae</taxon>
        <taxon>Pentapetalae</taxon>
        <taxon>rosids</taxon>
        <taxon>malvids</taxon>
        <taxon>Brassicales</taxon>
        <taxon>Brassicaceae</taxon>
        <taxon>Eutremeae</taxon>
        <taxon>Eutrema</taxon>
    </lineage>
</organism>
<evidence type="ECO:0000256" key="1">
    <source>
        <dbReference type="SAM" id="MobiDB-lite"/>
    </source>
</evidence>
<accession>V4LSM3</accession>
<sequence>MGKRGANKLTRAQGGPNLKSELRHGHLKNLTLWSAAGDNPIPSLAALLGRRLAADGEASGIAHDPDLVTCQRCETILQPGFNCNVRIERVSSSKKKKHNNRRNKSNISLPQNNVVYYCSFCSHRNLKRGTAKGQMKEICPPKPKPTRSRPNIRKEMMLPQETQSNMLSSPKRSEEDQVENGVVNTPKPMLTLEREKRIRKPKSKKRTEPESVPEKTVGPSSNKRKRKSWTSMKETAETNKSSRAAIFKIPFLL</sequence>
<dbReference type="Gramene" id="ESQ46824">
    <property type="protein sequence ID" value="ESQ46824"/>
    <property type="gene ID" value="EUTSA_v10028247mg"/>
</dbReference>
<keyword evidence="3" id="KW-1185">Reference proteome</keyword>
<dbReference type="OrthoDB" id="1937463at2759"/>
<evidence type="ECO:0000313" key="2">
    <source>
        <dbReference type="EMBL" id="ESQ46824.1"/>
    </source>
</evidence>
<dbReference type="Pfam" id="PF04032">
    <property type="entry name" value="Rpr2"/>
    <property type="match status" value="1"/>
</dbReference>
<gene>
    <name evidence="2" type="ORF">EUTSA_v10028247mg</name>
</gene>
<feature type="compositionally biased region" description="Polar residues" evidence="1">
    <location>
        <begin position="229"/>
        <end position="242"/>
    </location>
</feature>
<feature type="region of interest" description="Disordered" evidence="1">
    <location>
        <begin position="1"/>
        <end position="21"/>
    </location>
</feature>
<dbReference type="InterPro" id="IPR007175">
    <property type="entry name" value="Rpr2/Snm1/Rpp21"/>
</dbReference>
<dbReference type="PANTHER" id="PTHR36072">
    <property type="entry name" value="OS01G0541600 PROTEIN"/>
    <property type="match status" value="1"/>
</dbReference>
<dbReference type="Gene3D" id="6.20.50.20">
    <property type="match status" value="1"/>
</dbReference>
<proteinExistence type="predicted"/>
<reference evidence="2 3" key="1">
    <citation type="journal article" date="2013" name="Front. Plant Sci.">
        <title>The Reference Genome of the Halophytic Plant Eutrema salsugineum.</title>
        <authorList>
            <person name="Yang R."/>
            <person name="Jarvis D.E."/>
            <person name="Chen H."/>
            <person name="Beilstein M.A."/>
            <person name="Grimwood J."/>
            <person name="Jenkins J."/>
            <person name="Shu S."/>
            <person name="Prochnik S."/>
            <person name="Xin M."/>
            <person name="Ma C."/>
            <person name="Schmutz J."/>
            <person name="Wing R.A."/>
            <person name="Mitchell-Olds T."/>
            <person name="Schumaker K.S."/>
            <person name="Wang X."/>
        </authorList>
    </citation>
    <scope>NUCLEOTIDE SEQUENCE [LARGE SCALE GENOMIC DNA]</scope>
</reference>
<dbReference type="PANTHER" id="PTHR36072:SF2">
    <property type="entry name" value="OS01G0531000 PROTEIN"/>
    <property type="match status" value="1"/>
</dbReference>
<protein>
    <submittedName>
        <fullName evidence="2">Uncharacterized protein</fullName>
    </submittedName>
</protein>
<feature type="region of interest" description="Disordered" evidence="1">
    <location>
        <begin position="130"/>
        <end position="245"/>
    </location>
</feature>
<dbReference type="Proteomes" id="UP000030689">
    <property type="component" value="Unassembled WGS sequence"/>
</dbReference>
<feature type="compositionally biased region" description="Polar residues" evidence="1">
    <location>
        <begin position="160"/>
        <end position="170"/>
    </location>
</feature>
<name>V4LSM3_EUTSA</name>
<dbReference type="STRING" id="72664.V4LSM3"/>
<dbReference type="EMBL" id="KI517416">
    <property type="protein sequence ID" value="ESQ46824.1"/>
    <property type="molecule type" value="Genomic_DNA"/>
</dbReference>
<dbReference type="AlphaFoldDB" id="V4LSM3"/>
<evidence type="ECO:0000313" key="3">
    <source>
        <dbReference type="Proteomes" id="UP000030689"/>
    </source>
</evidence>